<protein>
    <recommendedName>
        <fullName evidence="4">Secreted protein</fullName>
    </recommendedName>
</protein>
<dbReference type="AlphaFoldDB" id="A0A4U6VUX5"/>
<feature type="signal peptide" evidence="1">
    <location>
        <begin position="1"/>
        <end position="21"/>
    </location>
</feature>
<keyword evidence="1" id="KW-0732">Signal</keyword>
<evidence type="ECO:0000256" key="1">
    <source>
        <dbReference type="SAM" id="SignalP"/>
    </source>
</evidence>
<gene>
    <name evidence="2" type="ORF">SEVIR_2G256033v2</name>
</gene>
<organism evidence="2 3">
    <name type="scientific">Setaria viridis</name>
    <name type="common">Green bristlegrass</name>
    <name type="synonym">Setaria italica subsp. viridis</name>
    <dbReference type="NCBI Taxonomy" id="4556"/>
    <lineage>
        <taxon>Eukaryota</taxon>
        <taxon>Viridiplantae</taxon>
        <taxon>Streptophyta</taxon>
        <taxon>Embryophyta</taxon>
        <taxon>Tracheophyta</taxon>
        <taxon>Spermatophyta</taxon>
        <taxon>Magnoliopsida</taxon>
        <taxon>Liliopsida</taxon>
        <taxon>Poales</taxon>
        <taxon>Poaceae</taxon>
        <taxon>PACMAD clade</taxon>
        <taxon>Panicoideae</taxon>
        <taxon>Panicodae</taxon>
        <taxon>Paniceae</taxon>
        <taxon>Cenchrinae</taxon>
        <taxon>Setaria</taxon>
    </lineage>
</organism>
<accession>A0A4U6VUX5</accession>
<keyword evidence="3" id="KW-1185">Reference proteome</keyword>
<reference evidence="2" key="1">
    <citation type="submission" date="2019-03" db="EMBL/GenBank/DDBJ databases">
        <title>WGS assembly of Setaria viridis.</title>
        <authorList>
            <person name="Huang P."/>
            <person name="Jenkins J."/>
            <person name="Grimwood J."/>
            <person name="Barry K."/>
            <person name="Healey A."/>
            <person name="Mamidi S."/>
            <person name="Sreedasyam A."/>
            <person name="Shu S."/>
            <person name="Feldman M."/>
            <person name="Wu J."/>
            <person name="Yu Y."/>
            <person name="Chen C."/>
            <person name="Johnson J."/>
            <person name="Rokhsar D."/>
            <person name="Baxter I."/>
            <person name="Schmutz J."/>
            <person name="Brutnell T."/>
            <person name="Kellogg E."/>
        </authorList>
    </citation>
    <scope>NUCLEOTIDE SEQUENCE [LARGE SCALE GENOMIC DNA]</scope>
</reference>
<feature type="chain" id="PRO_5020726687" description="Secreted protein" evidence="1">
    <location>
        <begin position="22"/>
        <end position="61"/>
    </location>
</feature>
<evidence type="ECO:0000313" key="3">
    <source>
        <dbReference type="Proteomes" id="UP000298652"/>
    </source>
</evidence>
<evidence type="ECO:0008006" key="4">
    <source>
        <dbReference type="Google" id="ProtNLM"/>
    </source>
</evidence>
<dbReference type="Proteomes" id="UP000298652">
    <property type="component" value="Chromosome 2"/>
</dbReference>
<name>A0A4U6VUX5_SETVI</name>
<dbReference type="Gramene" id="TKW33688">
    <property type="protein sequence ID" value="TKW33688"/>
    <property type="gene ID" value="SEVIR_2G256033v2"/>
</dbReference>
<sequence length="61" mass="6741">MILCIVAGTLYMHAVCSIACATSFCTCENHLYFIPVFLSMKHSAPVRICCALCLPFYQSGF</sequence>
<proteinExistence type="predicted"/>
<dbReference type="EMBL" id="CM016553">
    <property type="protein sequence ID" value="TKW33688.1"/>
    <property type="molecule type" value="Genomic_DNA"/>
</dbReference>
<evidence type="ECO:0000313" key="2">
    <source>
        <dbReference type="EMBL" id="TKW33688.1"/>
    </source>
</evidence>